<dbReference type="PIRSF" id="PIRSF017529">
    <property type="entry name" value="Aquaporin_11/12"/>
    <property type="match status" value="1"/>
</dbReference>
<comment type="subcellular location">
    <subcellularLocation>
        <location evidence="1">Membrane</location>
        <topology evidence="1">Multi-pass membrane protein</topology>
    </subcellularLocation>
</comment>
<evidence type="ECO:0000256" key="6">
    <source>
        <dbReference type="ARBA" id="ARBA00022989"/>
    </source>
</evidence>
<keyword evidence="3" id="KW-0813">Transport</keyword>
<proteinExistence type="inferred from homology"/>
<evidence type="ECO:0000256" key="7">
    <source>
        <dbReference type="ARBA" id="ARBA00023136"/>
    </source>
</evidence>
<evidence type="ECO:0000256" key="1">
    <source>
        <dbReference type="ARBA" id="ARBA00004141"/>
    </source>
</evidence>
<comment type="caution">
    <text evidence="9">The sequence shown here is derived from an EMBL/GenBank/DDBJ whole genome shotgun (WGS) entry which is preliminary data.</text>
</comment>
<sequence length="281" mass="30416">MKISLPFVTYGYRHTRDAGLALAVPSCAVSAGVLAVTLLLAEIARRLVNRITEQGSLLSQLLHEVVAAGELCACCFELCVIADNYGVWVYAVCLWALTVWWGTRWGSATACPYIHYEDVVEGNTDVVTALLKTAAQLGGGFAIYNYIQYIWELELAETHIDKADEDCVADLHVTMFQGAGIEGAATCVARVASRIISQREIPLGNYIDAFVGTSMVIAAFDLTGGYLNPILASSLKYDCEGNTFEEHVIVYWVGATLGAIASIYLANHPTIQKLLGKPKAD</sequence>
<evidence type="ECO:0000256" key="3">
    <source>
        <dbReference type="ARBA" id="ARBA00022448"/>
    </source>
</evidence>
<gene>
    <name evidence="9" type="ORF">R5R35_003992</name>
</gene>
<feature type="transmembrane region" description="Helical" evidence="8">
    <location>
        <begin position="206"/>
        <end position="228"/>
    </location>
</feature>
<feature type="transmembrane region" description="Helical" evidence="8">
    <location>
        <begin position="20"/>
        <end position="41"/>
    </location>
</feature>
<comment type="caution">
    <text evidence="8">Lacks conserved residue(s) required for the propagation of feature annotation.</text>
</comment>
<dbReference type="PANTHER" id="PTHR21191:SF16">
    <property type="entry name" value="AQUAPORIN"/>
    <property type="match status" value="1"/>
</dbReference>
<dbReference type="GO" id="GO:0016020">
    <property type="term" value="C:membrane"/>
    <property type="evidence" value="ECO:0007669"/>
    <property type="project" value="UniProtKB-SubCell"/>
</dbReference>
<evidence type="ECO:0000256" key="4">
    <source>
        <dbReference type="ARBA" id="ARBA00022692"/>
    </source>
</evidence>
<keyword evidence="10" id="KW-1185">Reference proteome</keyword>
<dbReference type="InterPro" id="IPR023271">
    <property type="entry name" value="Aquaporin-like"/>
</dbReference>
<dbReference type="SUPFAM" id="SSF81338">
    <property type="entry name" value="Aquaporin-like"/>
    <property type="match status" value="1"/>
</dbReference>
<evidence type="ECO:0000256" key="2">
    <source>
        <dbReference type="ARBA" id="ARBA00005900"/>
    </source>
</evidence>
<evidence type="ECO:0000313" key="9">
    <source>
        <dbReference type="EMBL" id="KAK7865880.1"/>
    </source>
</evidence>
<keyword evidence="4 8" id="KW-0812">Transmembrane</keyword>
<evidence type="ECO:0000313" key="10">
    <source>
        <dbReference type="Proteomes" id="UP001378592"/>
    </source>
</evidence>
<dbReference type="GO" id="GO:0015267">
    <property type="term" value="F:channel activity"/>
    <property type="evidence" value="ECO:0007669"/>
    <property type="project" value="TreeGrafter"/>
</dbReference>
<dbReference type="InterPro" id="IPR016697">
    <property type="entry name" value="Aquaporin_11/12"/>
</dbReference>
<reference evidence="9 10" key="1">
    <citation type="submission" date="2024-03" db="EMBL/GenBank/DDBJ databases">
        <title>The genome assembly and annotation of the cricket Gryllus longicercus Weissman &amp; Gray.</title>
        <authorList>
            <person name="Szrajer S."/>
            <person name="Gray D."/>
            <person name="Ylla G."/>
        </authorList>
    </citation>
    <scope>NUCLEOTIDE SEQUENCE [LARGE SCALE GENOMIC DNA]</scope>
    <source>
        <strain evidence="9">DAG 2021-001</strain>
        <tissue evidence="9">Whole body minus gut</tissue>
    </source>
</reference>
<dbReference type="AlphaFoldDB" id="A0AAN9VPR3"/>
<evidence type="ECO:0000256" key="5">
    <source>
        <dbReference type="ARBA" id="ARBA00022737"/>
    </source>
</evidence>
<organism evidence="9 10">
    <name type="scientific">Gryllus longicercus</name>
    <dbReference type="NCBI Taxonomy" id="2509291"/>
    <lineage>
        <taxon>Eukaryota</taxon>
        <taxon>Metazoa</taxon>
        <taxon>Ecdysozoa</taxon>
        <taxon>Arthropoda</taxon>
        <taxon>Hexapoda</taxon>
        <taxon>Insecta</taxon>
        <taxon>Pterygota</taxon>
        <taxon>Neoptera</taxon>
        <taxon>Polyneoptera</taxon>
        <taxon>Orthoptera</taxon>
        <taxon>Ensifera</taxon>
        <taxon>Gryllidea</taxon>
        <taxon>Grylloidea</taxon>
        <taxon>Gryllidae</taxon>
        <taxon>Gryllinae</taxon>
        <taxon>Gryllus</taxon>
    </lineage>
</organism>
<evidence type="ECO:0000256" key="8">
    <source>
        <dbReference type="PIRNR" id="PIRNR017529"/>
    </source>
</evidence>
<protein>
    <recommendedName>
        <fullName evidence="8">Aquaporin</fullName>
    </recommendedName>
</protein>
<dbReference type="EMBL" id="JAZDUA010000164">
    <property type="protein sequence ID" value="KAK7865880.1"/>
    <property type="molecule type" value="Genomic_DNA"/>
</dbReference>
<dbReference type="Gene3D" id="1.20.1080.10">
    <property type="entry name" value="Glycerol uptake facilitator protein"/>
    <property type="match status" value="1"/>
</dbReference>
<dbReference type="GO" id="GO:0005737">
    <property type="term" value="C:cytoplasm"/>
    <property type="evidence" value="ECO:0007669"/>
    <property type="project" value="TreeGrafter"/>
</dbReference>
<dbReference type="InterPro" id="IPR051883">
    <property type="entry name" value="AQP11/12_channel"/>
</dbReference>
<accession>A0AAN9VPR3</accession>
<keyword evidence="7 8" id="KW-0472">Membrane</keyword>
<keyword evidence="6 8" id="KW-1133">Transmembrane helix</keyword>
<name>A0AAN9VPR3_9ORTH</name>
<dbReference type="FunFam" id="1.20.1080.10:FF:000018">
    <property type="entry name" value="Aquaporin"/>
    <property type="match status" value="1"/>
</dbReference>
<dbReference type="PANTHER" id="PTHR21191">
    <property type="entry name" value="AQUAPORIN"/>
    <property type="match status" value="1"/>
</dbReference>
<feature type="transmembrane region" description="Helical" evidence="8">
    <location>
        <begin position="248"/>
        <end position="267"/>
    </location>
</feature>
<keyword evidence="5" id="KW-0677">Repeat</keyword>
<dbReference type="Proteomes" id="UP001378592">
    <property type="component" value="Unassembled WGS sequence"/>
</dbReference>
<comment type="similarity">
    <text evidence="2">Belongs to the MIP/aquaporin (TC 1.A.8) family. AQP11/AQP12 subfamily.</text>
</comment>